<feature type="non-terminal residue" evidence="2">
    <location>
        <position position="520"/>
    </location>
</feature>
<name>A0A3B1DYG8_9ZZZZ</name>
<dbReference type="AlphaFoldDB" id="A0A3B1DYG8"/>
<feature type="transmembrane region" description="Helical" evidence="1">
    <location>
        <begin position="334"/>
        <end position="355"/>
    </location>
</feature>
<sequence>MAGSGETWVSRGSDFVIKGNSRWVGMNDGGYLPIRLSIQNSGATRNLTVQFSSPPGYLKQPTVRRSIQVEQNETARFTLLVPVVTLGNGGQFQVLYNGKEFKKHTKNISLKNYDLNTSSYPALLVISSQHVDFFDFDKAINPSASIGPGAYGYAVNLEEQRLAIEPTLLPESWLAYSGVDIVAVPLKTLTKMRRDARTALLQWVETGGTLIVYNVGEDFTKSEQLADGLELKSHQHISQQWTSNNNVFSNFSHRFYHQGMIISFQDDSLFTMKKVGKEGFDARGRAKATSEWNYVLNTITPQRYSWRQRHGVSPRTMSDDFLKFHIPGVQGVPVYSFLFLITIFTIVIGPLNYFFFWRRKQLYLLIITIPIIAFMTSLSLFGYSIVAHGWGVKSRVRSVTFLDQQNNTAVSTARVALFAGMVPSGGLQFSPRTAVYPLWKTTDEFSSGTVNWSENQSFTTGWLRSRTHTQFLLTEHRTERGRLNIKNNADGKLSIENGLEWDIEAIVVIDEQGNVFSGKD</sequence>
<organism evidence="2">
    <name type="scientific">hydrothermal vent metagenome</name>
    <dbReference type="NCBI Taxonomy" id="652676"/>
    <lineage>
        <taxon>unclassified sequences</taxon>
        <taxon>metagenomes</taxon>
        <taxon>ecological metagenomes</taxon>
    </lineage>
</organism>
<feature type="transmembrane region" description="Helical" evidence="1">
    <location>
        <begin position="362"/>
        <end position="386"/>
    </location>
</feature>
<keyword evidence="1" id="KW-1133">Transmembrane helix</keyword>
<proteinExistence type="predicted"/>
<keyword evidence="1" id="KW-0812">Transmembrane</keyword>
<keyword evidence="1" id="KW-0472">Membrane</keyword>
<evidence type="ECO:0000313" key="2">
    <source>
        <dbReference type="EMBL" id="VAX41494.1"/>
    </source>
</evidence>
<evidence type="ECO:0000256" key="1">
    <source>
        <dbReference type="SAM" id="Phobius"/>
    </source>
</evidence>
<reference evidence="2" key="1">
    <citation type="submission" date="2018-06" db="EMBL/GenBank/DDBJ databases">
        <authorList>
            <person name="Zhirakovskaya E."/>
        </authorList>
    </citation>
    <scope>NUCLEOTIDE SEQUENCE</scope>
</reference>
<accession>A0A3B1DYG8</accession>
<dbReference type="EMBL" id="UOGL01000554">
    <property type="protein sequence ID" value="VAX41494.1"/>
    <property type="molecule type" value="Genomic_DNA"/>
</dbReference>
<protein>
    <submittedName>
        <fullName evidence="2">Uncharacterized protein</fullName>
    </submittedName>
</protein>
<gene>
    <name evidence="2" type="ORF">MNBD_PLANCTO02-2851</name>
</gene>